<feature type="chain" id="PRO_5045279201" description="DUF4283 domain-containing protein" evidence="1">
    <location>
        <begin position="23"/>
        <end position="279"/>
    </location>
</feature>
<dbReference type="Pfam" id="PF14111">
    <property type="entry name" value="DUF4283"/>
    <property type="match status" value="1"/>
</dbReference>
<protein>
    <recommendedName>
        <fullName evidence="6">DUF4283 domain-containing protein</fullName>
    </recommendedName>
</protein>
<evidence type="ECO:0000256" key="1">
    <source>
        <dbReference type="SAM" id="SignalP"/>
    </source>
</evidence>
<feature type="domain" description="DUF4283" evidence="2">
    <location>
        <begin position="46"/>
        <end position="129"/>
    </location>
</feature>
<keyword evidence="1" id="KW-0732">Signal</keyword>
<organism evidence="4 5">
    <name type="scientific">Gossypium arboreum</name>
    <name type="common">Tree cotton</name>
    <name type="synonym">Gossypium nanking</name>
    <dbReference type="NCBI Taxonomy" id="29729"/>
    <lineage>
        <taxon>Eukaryota</taxon>
        <taxon>Viridiplantae</taxon>
        <taxon>Streptophyta</taxon>
        <taxon>Embryophyta</taxon>
        <taxon>Tracheophyta</taxon>
        <taxon>Spermatophyta</taxon>
        <taxon>Magnoliopsida</taxon>
        <taxon>eudicotyledons</taxon>
        <taxon>Gunneridae</taxon>
        <taxon>Pentapetalae</taxon>
        <taxon>rosids</taxon>
        <taxon>malvids</taxon>
        <taxon>Malvales</taxon>
        <taxon>Malvaceae</taxon>
        <taxon>Malvoideae</taxon>
        <taxon>Gossypium</taxon>
    </lineage>
</organism>
<name>A0ABR0MEC4_GOSAR</name>
<gene>
    <name evidence="4" type="ORF">PVK06_047840</name>
</gene>
<keyword evidence="5" id="KW-1185">Reference proteome</keyword>
<evidence type="ECO:0008006" key="6">
    <source>
        <dbReference type="Google" id="ProtNLM"/>
    </source>
</evidence>
<evidence type="ECO:0000313" key="4">
    <source>
        <dbReference type="EMBL" id="KAK5771614.1"/>
    </source>
</evidence>
<dbReference type="PANTHER" id="PTHR31286:SF153">
    <property type="entry name" value="DUF4283 DOMAIN PROTEIN"/>
    <property type="match status" value="1"/>
</dbReference>
<dbReference type="EMBL" id="JARKNE010000013">
    <property type="protein sequence ID" value="KAK5771614.1"/>
    <property type="molecule type" value="Genomic_DNA"/>
</dbReference>
<feature type="domain" description="Zinc knuckle CX2CX4HX4C" evidence="3">
    <location>
        <begin position="187"/>
        <end position="234"/>
    </location>
</feature>
<dbReference type="InterPro" id="IPR025558">
    <property type="entry name" value="DUF4283"/>
</dbReference>
<dbReference type="Proteomes" id="UP001358586">
    <property type="component" value="Chromosome 13"/>
</dbReference>
<evidence type="ECO:0000313" key="5">
    <source>
        <dbReference type="Proteomes" id="UP001358586"/>
    </source>
</evidence>
<dbReference type="PANTHER" id="PTHR31286">
    <property type="entry name" value="GLYCINE-RICH CELL WALL STRUCTURAL PROTEIN 1.8-LIKE"/>
    <property type="match status" value="1"/>
</dbReference>
<dbReference type="InterPro" id="IPR040256">
    <property type="entry name" value="At4g02000-like"/>
</dbReference>
<dbReference type="InterPro" id="IPR025836">
    <property type="entry name" value="Zn_knuckle_CX2CX4HX4C"/>
</dbReference>
<feature type="signal peptide" evidence="1">
    <location>
        <begin position="1"/>
        <end position="22"/>
    </location>
</feature>
<evidence type="ECO:0000259" key="2">
    <source>
        <dbReference type="Pfam" id="PF14111"/>
    </source>
</evidence>
<reference evidence="4 5" key="1">
    <citation type="submission" date="2023-03" db="EMBL/GenBank/DDBJ databases">
        <title>WGS of Gossypium arboreum.</title>
        <authorList>
            <person name="Yu D."/>
        </authorList>
    </citation>
    <scope>NUCLEOTIDE SEQUENCE [LARGE SCALE GENOMIC DNA]</scope>
    <source>
        <tissue evidence="4">Leaf</tissue>
    </source>
</reference>
<comment type="caution">
    <text evidence="4">The sequence shown here is derived from an EMBL/GenBank/DDBJ whole genome shotgun (WGS) entry which is preliminary data.</text>
</comment>
<sequence>MLMSLLLVLLKVLLTIEKELEGLNTDDGKEEEEVVLLLIDPVLQKSAYEYCLVGCFLTSSVVHFTVMKTTMANLWHPPRGVRITNLGGRLYLFKFFHELDVYRVVSGSPWTFNSYLLIIHRLKNDEDPKLVPLIYSAFWVQVHDLPLGFFSKAIAKLLDNFVGRFLELDSKQLNKGLMSYLRVRVEIDVKKPLKRKKKIMLPLPKLTYANFQYEKLTLFSFLCGCLGHSDKFCPARLNLRGEIVEFGWSISLKVVKGRAITASNVWLWEEGDDVFKERN</sequence>
<evidence type="ECO:0000259" key="3">
    <source>
        <dbReference type="Pfam" id="PF14392"/>
    </source>
</evidence>
<dbReference type="Pfam" id="PF14392">
    <property type="entry name" value="zf-CCHC_4"/>
    <property type="match status" value="1"/>
</dbReference>
<accession>A0ABR0MEC4</accession>
<proteinExistence type="predicted"/>